<keyword evidence="11" id="KW-0697">Rotamase</keyword>
<evidence type="ECO:0000256" key="6">
    <source>
        <dbReference type="ARBA" id="ARBA00023136"/>
    </source>
</evidence>
<organism evidence="14 15">
    <name type="scientific">Candidatus Schekmanbacteria bacterium RBG_16_38_11</name>
    <dbReference type="NCBI Taxonomy" id="1817880"/>
    <lineage>
        <taxon>Bacteria</taxon>
        <taxon>Candidatus Schekmaniibacteriota</taxon>
    </lineage>
</organism>
<dbReference type="InterPro" id="IPR027304">
    <property type="entry name" value="Trigger_fact/SurA_dom_sf"/>
</dbReference>
<comment type="subcellular location">
    <subcellularLocation>
        <location evidence="1">Cell inner membrane</location>
        <topology evidence="1">Single-pass type II membrane protein</topology>
        <orientation evidence="1">Periplasmic side</orientation>
    </subcellularLocation>
</comment>
<dbReference type="AlphaFoldDB" id="A0A1F7RQW1"/>
<dbReference type="InterPro" id="IPR000297">
    <property type="entry name" value="PPIase_PpiC"/>
</dbReference>
<dbReference type="EMBL" id="MGDF01000176">
    <property type="protein sequence ID" value="OGL43720.1"/>
    <property type="molecule type" value="Genomic_DNA"/>
</dbReference>
<evidence type="ECO:0000256" key="3">
    <source>
        <dbReference type="ARBA" id="ARBA00022519"/>
    </source>
</evidence>
<keyword evidence="7" id="KW-0143">Chaperone</keyword>
<evidence type="ECO:0000256" key="4">
    <source>
        <dbReference type="ARBA" id="ARBA00022692"/>
    </source>
</evidence>
<dbReference type="Gene3D" id="1.10.4030.10">
    <property type="entry name" value="Porin chaperone SurA, peptide-binding domain"/>
    <property type="match status" value="1"/>
</dbReference>
<accession>A0A1F7RQW1</accession>
<evidence type="ECO:0000256" key="1">
    <source>
        <dbReference type="ARBA" id="ARBA00004382"/>
    </source>
</evidence>
<dbReference type="Pfam" id="PF13624">
    <property type="entry name" value="SurA_N_3"/>
    <property type="match status" value="1"/>
</dbReference>
<keyword evidence="5 12" id="KW-1133">Transmembrane helix</keyword>
<dbReference type="InterPro" id="IPR052029">
    <property type="entry name" value="PpiD_chaperone"/>
</dbReference>
<feature type="transmembrane region" description="Helical" evidence="12">
    <location>
        <begin position="12"/>
        <end position="29"/>
    </location>
</feature>
<dbReference type="PANTHER" id="PTHR47529:SF1">
    <property type="entry name" value="PERIPLASMIC CHAPERONE PPID"/>
    <property type="match status" value="1"/>
</dbReference>
<feature type="domain" description="PpiC" evidence="13">
    <location>
        <begin position="264"/>
        <end position="366"/>
    </location>
</feature>
<dbReference type="PANTHER" id="PTHR47529">
    <property type="entry name" value="PEPTIDYL-PROLYL CIS-TRANS ISOMERASE D"/>
    <property type="match status" value="1"/>
</dbReference>
<comment type="caution">
    <text evidence="14">The sequence shown here is derived from an EMBL/GenBank/DDBJ whole genome shotgun (WGS) entry which is preliminary data.</text>
</comment>
<dbReference type="InterPro" id="IPR046357">
    <property type="entry name" value="PPIase_dom_sf"/>
</dbReference>
<comment type="similarity">
    <text evidence="8">Belongs to the PpiD chaperone family.</text>
</comment>
<proteinExistence type="inferred from homology"/>
<evidence type="ECO:0000256" key="12">
    <source>
        <dbReference type="SAM" id="Phobius"/>
    </source>
</evidence>
<dbReference type="PROSITE" id="PS50198">
    <property type="entry name" value="PPIC_PPIASE_2"/>
    <property type="match status" value="1"/>
</dbReference>
<keyword evidence="6 12" id="KW-0472">Membrane</keyword>
<evidence type="ECO:0000256" key="8">
    <source>
        <dbReference type="ARBA" id="ARBA00038408"/>
    </source>
</evidence>
<evidence type="ECO:0000313" key="14">
    <source>
        <dbReference type="EMBL" id="OGL43720.1"/>
    </source>
</evidence>
<evidence type="ECO:0000313" key="15">
    <source>
        <dbReference type="Proteomes" id="UP000178435"/>
    </source>
</evidence>
<evidence type="ECO:0000256" key="7">
    <source>
        <dbReference type="ARBA" id="ARBA00023186"/>
    </source>
</evidence>
<evidence type="ECO:0000256" key="11">
    <source>
        <dbReference type="PROSITE-ProRule" id="PRU00278"/>
    </source>
</evidence>
<evidence type="ECO:0000256" key="10">
    <source>
        <dbReference type="ARBA" id="ARBA00042775"/>
    </source>
</evidence>
<evidence type="ECO:0000256" key="9">
    <source>
        <dbReference type="ARBA" id="ARBA00040743"/>
    </source>
</evidence>
<dbReference type="SUPFAM" id="SSF109998">
    <property type="entry name" value="Triger factor/SurA peptide-binding domain-like"/>
    <property type="match status" value="1"/>
</dbReference>
<protein>
    <recommendedName>
        <fullName evidence="9">Periplasmic chaperone PpiD</fullName>
    </recommendedName>
    <alternativeName>
        <fullName evidence="10">Periplasmic folding chaperone</fullName>
    </alternativeName>
</protein>
<name>A0A1F7RQW1_9BACT</name>
<keyword evidence="2" id="KW-1003">Cell membrane</keyword>
<dbReference type="Gene3D" id="3.10.50.40">
    <property type="match status" value="1"/>
</dbReference>
<keyword evidence="4 12" id="KW-0812">Transmembrane</keyword>
<evidence type="ECO:0000256" key="5">
    <source>
        <dbReference type="ARBA" id="ARBA00022989"/>
    </source>
</evidence>
<dbReference type="Pfam" id="PF13616">
    <property type="entry name" value="Rotamase_3"/>
    <property type="match status" value="1"/>
</dbReference>
<gene>
    <name evidence="14" type="ORF">A2149_06225</name>
</gene>
<keyword evidence="3" id="KW-0997">Cell inner membrane</keyword>
<dbReference type="Proteomes" id="UP000178435">
    <property type="component" value="Unassembled WGS sequence"/>
</dbReference>
<sequence length="632" mass="73248">MLDAMRKNVKSLSIFLWLVIISFIAFYGVTNRNPSETNSVAVVNGERIPFSAYREEYFRTQEFFRNLLKENAEEYLKNIDLKKMTLDRLVEKTLLLQTAKKLGIGVTDEELVNRLKNFDVFLNERGVLDNDRIVSILEKNRIEPKKFIENLKQDILIEKMRKFIGDMAKVSSAQVRDEYMKRNEKIEAEYVFVPNDYYKNDVNVKEADLKNYFEKNKEAYRLPKREKIKYIFIESKNFAKDATVSEDEIKNYYKKNTDTYKAKAKQVRARHILFSLKPGTKKEQEDALKKKAENVLKEAKSGKDFVTLVKIYSDEPMAALRGGDLGYFQKGAMVPEFEKTAFSLNKGEVSDLVKTSFGYHIIKVEDILEPGDTVPLDYVKDEVRERIISEKGKKSGLAKASEVYQEWSRKKPGEKLEEIKGNKIISTEFENGKALEGIGKNPDIQKIVSKVKEGELAKPFFIERGEKGWVILQKEKEIPSSIPSFEEVKDRVARDLRTNMSAQLVDEKMKEWAKELKGNVSLKKIIDNKGIVVKETGEISRSSNMQGIRDQEDFKGLAFSLSENKPVVFFKVGDGYFLLKLVKKIPIDEKDFEKQKDELRKNLLESERNRIFTEELKNLRAQAKIETYKEIM</sequence>
<evidence type="ECO:0000259" key="13">
    <source>
        <dbReference type="PROSITE" id="PS50198"/>
    </source>
</evidence>
<dbReference type="GO" id="GO:0005886">
    <property type="term" value="C:plasma membrane"/>
    <property type="evidence" value="ECO:0007669"/>
    <property type="project" value="UniProtKB-SubCell"/>
</dbReference>
<evidence type="ECO:0000256" key="2">
    <source>
        <dbReference type="ARBA" id="ARBA00022475"/>
    </source>
</evidence>
<dbReference type="SUPFAM" id="SSF54534">
    <property type="entry name" value="FKBP-like"/>
    <property type="match status" value="1"/>
</dbReference>
<keyword evidence="11" id="KW-0413">Isomerase</keyword>
<dbReference type="GO" id="GO:0003755">
    <property type="term" value="F:peptidyl-prolyl cis-trans isomerase activity"/>
    <property type="evidence" value="ECO:0007669"/>
    <property type="project" value="UniProtKB-KW"/>
</dbReference>
<reference evidence="14 15" key="1">
    <citation type="journal article" date="2016" name="Nat. Commun.">
        <title>Thousands of microbial genomes shed light on interconnected biogeochemical processes in an aquifer system.</title>
        <authorList>
            <person name="Anantharaman K."/>
            <person name="Brown C.T."/>
            <person name="Hug L.A."/>
            <person name="Sharon I."/>
            <person name="Castelle C.J."/>
            <person name="Probst A.J."/>
            <person name="Thomas B.C."/>
            <person name="Singh A."/>
            <person name="Wilkins M.J."/>
            <person name="Karaoz U."/>
            <person name="Brodie E.L."/>
            <person name="Williams K.H."/>
            <person name="Hubbard S.S."/>
            <person name="Banfield J.F."/>
        </authorList>
    </citation>
    <scope>NUCLEOTIDE SEQUENCE [LARGE SCALE GENOMIC DNA]</scope>
</reference>